<dbReference type="AlphaFoldDB" id="A0A1I8ADU2"/>
<dbReference type="Proteomes" id="UP000095287">
    <property type="component" value="Unplaced"/>
</dbReference>
<reference evidence="2" key="1">
    <citation type="submission" date="2016-11" db="UniProtKB">
        <authorList>
            <consortium name="WormBaseParasite"/>
        </authorList>
    </citation>
    <scope>IDENTIFICATION</scope>
</reference>
<keyword evidence="1" id="KW-1185">Reference proteome</keyword>
<evidence type="ECO:0000313" key="2">
    <source>
        <dbReference type="WBParaSite" id="L893_g4906.t1"/>
    </source>
</evidence>
<dbReference type="WBParaSite" id="L893_g4906.t1">
    <property type="protein sequence ID" value="L893_g4906.t1"/>
    <property type="gene ID" value="L893_g4906"/>
</dbReference>
<evidence type="ECO:0000313" key="1">
    <source>
        <dbReference type="Proteomes" id="UP000095287"/>
    </source>
</evidence>
<accession>A0A1I8ADU2</accession>
<protein>
    <submittedName>
        <fullName evidence="2">DUF4817 domain-containing protein</fullName>
    </submittedName>
</protein>
<name>A0A1I8ADU2_9BILA</name>
<proteinExistence type="predicted"/>
<sequence>MYVLWQYYTDSDKRFAFVVEFMKRWKRDRSPKNTKYAMIRIQGTLFTKKVSSLWPQQCPYKNTTMRFRRLPAENFFSILSPNSLGYYSVYLLGNDCRATHKYTEHFLSRAKPAIRISA</sequence>
<organism evidence="1 2">
    <name type="scientific">Steinernema glaseri</name>
    <dbReference type="NCBI Taxonomy" id="37863"/>
    <lineage>
        <taxon>Eukaryota</taxon>
        <taxon>Metazoa</taxon>
        <taxon>Ecdysozoa</taxon>
        <taxon>Nematoda</taxon>
        <taxon>Chromadorea</taxon>
        <taxon>Rhabditida</taxon>
        <taxon>Tylenchina</taxon>
        <taxon>Panagrolaimomorpha</taxon>
        <taxon>Strongyloidoidea</taxon>
        <taxon>Steinernematidae</taxon>
        <taxon>Steinernema</taxon>
    </lineage>
</organism>